<keyword evidence="1" id="KW-0175">Coiled coil</keyword>
<organism evidence="3 4">
    <name type="scientific">SAR86 cluster bacterium</name>
    <dbReference type="NCBI Taxonomy" id="2030880"/>
    <lineage>
        <taxon>Bacteria</taxon>
        <taxon>Pseudomonadati</taxon>
        <taxon>Pseudomonadota</taxon>
        <taxon>Gammaproteobacteria</taxon>
        <taxon>SAR86 cluster</taxon>
    </lineage>
</organism>
<comment type="caution">
    <text evidence="3">The sequence shown here is derived from an EMBL/GenBank/DDBJ whole genome shotgun (WGS) entry which is preliminary data.</text>
</comment>
<keyword evidence="2" id="KW-0472">Membrane</keyword>
<dbReference type="InterPro" id="IPR009554">
    <property type="entry name" value="Phageshock_PspB"/>
</dbReference>
<dbReference type="Pfam" id="PF06667">
    <property type="entry name" value="PspB"/>
    <property type="match status" value="1"/>
</dbReference>
<dbReference type="EMBL" id="NVWI01000002">
    <property type="protein sequence ID" value="PCJ42916.1"/>
    <property type="molecule type" value="Genomic_DNA"/>
</dbReference>
<keyword evidence="2" id="KW-1133">Transmembrane helix</keyword>
<dbReference type="NCBIfam" id="TIGR02976">
    <property type="entry name" value="phageshock_pspB"/>
    <property type="match status" value="1"/>
</dbReference>
<dbReference type="AlphaFoldDB" id="A0A2A5CHR6"/>
<evidence type="ECO:0000313" key="4">
    <source>
        <dbReference type="Proteomes" id="UP000228987"/>
    </source>
</evidence>
<dbReference type="GO" id="GO:0006355">
    <property type="term" value="P:regulation of DNA-templated transcription"/>
    <property type="evidence" value="ECO:0007669"/>
    <property type="project" value="InterPro"/>
</dbReference>
<accession>A0A2A5CHR6</accession>
<feature type="coiled-coil region" evidence="1">
    <location>
        <begin position="37"/>
        <end position="64"/>
    </location>
</feature>
<proteinExistence type="predicted"/>
<dbReference type="GO" id="GO:0009271">
    <property type="term" value="P:phage shock"/>
    <property type="evidence" value="ECO:0007669"/>
    <property type="project" value="InterPro"/>
</dbReference>
<evidence type="ECO:0000313" key="3">
    <source>
        <dbReference type="EMBL" id="PCJ42916.1"/>
    </source>
</evidence>
<gene>
    <name evidence="3" type="primary">pspB</name>
    <name evidence="3" type="ORF">COA71_05325</name>
</gene>
<dbReference type="Proteomes" id="UP000228987">
    <property type="component" value="Unassembled WGS sequence"/>
</dbReference>
<sequence>MEVLGLLIPLSAITMPIWIIWIVLHYKSKNKEFRSLNADESDQLDDLNSLAEKMAERIKTLETILDAESPEWRDNDAKRQT</sequence>
<feature type="transmembrane region" description="Helical" evidence="2">
    <location>
        <begin position="6"/>
        <end position="24"/>
    </location>
</feature>
<evidence type="ECO:0000256" key="1">
    <source>
        <dbReference type="SAM" id="Coils"/>
    </source>
</evidence>
<reference evidence="4" key="1">
    <citation type="submission" date="2017-08" db="EMBL/GenBank/DDBJ databases">
        <title>A dynamic microbial community with high functional redundancy inhabits the cold, oxic subseafloor aquifer.</title>
        <authorList>
            <person name="Tully B.J."/>
            <person name="Wheat C.G."/>
            <person name="Glazer B.T."/>
            <person name="Huber J.A."/>
        </authorList>
    </citation>
    <scope>NUCLEOTIDE SEQUENCE [LARGE SCALE GENOMIC DNA]</scope>
</reference>
<evidence type="ECO:0000256" key="2">
    <source>
        <dbReference type="SAM" id="Phobius"/>
    </source>
</evidence>
<protein>
    <submittedName>
        <fullName evidence="3">Envelope stress response membrane protein PspB</fullName>
    </submittedName>
</protein>
<name>A0A2A5CHR6_9GAMM</name>
<keyword evidence="2" id="KW-0812">Transmembrane</keyword>